<protein>
    <submittedName>
        <fullName evidence="1">Uncharacterized protein</fullName>
    </submittedName>
</protein>
<reference evidence="1" key="1">
    <citation type="journal article" date="2021" name="Proc. Natl. Acad. Sci. U.S.A.">
        <title>A Catalog of Tens of Thousands of Viruses from Human Metagenomes Reveals Hidden Associations with Chronic Diseases.</title>
        <authorList>
            <person name="Tisza M.J."/>
            <person name="Buck C.B."/>
        </authorList>
    </citation>
    <scope>NUCLEOTIDE SEQUENCE</scope>
    <source>
        <strain evidence="1">CtXwe21</strain>
    </source>
</reference>
<proteinExistence type="predicted"/>
<accession>A0A8S5PZ62</accession>
<evidence type="ECO:0000313" key="1">
    <source>
        <dbReference type="EMBL" id="DAE11803.1"/>
    </source>
</evidence>
<dbReference type="EMBL" id="BK015537">
    <property type="protein sequence ID" value="DAE11803.1"/>
    <property type="molecule type" value="Genomic_DNA"/>
</dbReference>
<organism evidence="1">
    <name type="scientific">Myoviridae sp. ctXwe21</name>
    <dbReference type="NCBI Taxonomy" id="2825123"/>
    <lineage>
        <taxon>Viruses</taxon>
        <taxon>Duplodnaviria</taxon>
        <taxon>Heunggongvirae</taxon>
        <taxon>Uroviricota</taxon>
        <taxon>Caudoviricetes</taxon>
    </lineage>
</organism>
<name>A0A8S5PZ62_9CAUD</name>
<sequence length="37" mass="4393">MYWQKINSNDEVIGVCRPYNFVRTAKILIIFKSANFL</sequence>